<feature type="compositionally biased region" description="Polar residues" evidence="1">
    <location>
        <begin position="242"/>
        <end position="259"/>
    </location>
</feature>
<feature type="compositionally biased region" description="Basic and acidic residues" evidence="1">
    <location>
        <begin position="359"/>
        <end position="377"/>
    </location>
</feature>
<dbReference type="EMBL" id="BNCQ01000007">
    <property type="protein sequence ID" value="GIM00447.1"/>
    <property type="molecule type" value="Genomic_DNA"/>
</dbReference>
<feature type="compositionally biased region" description="Polar residues" evidence="1">
    <location>
        <begin position="289"/>
        <end position="302"/>
    </location>
</feature>
<accession>A0A8J4G5M0</accession>
<dbReference type="AlphaFoldDB" id="A0A8J4G5M0"/>
<feature type="compositionally biased region" description="Low complexity" evidence="1">
    <location>
        <begin position="409"/>
        <end position="418"/>
    </location>
</feature>
<organism evidence="2 3">
    <name type="scientific">Volvox reticuliferus</name>
    <dbReference type="NCBI Taxonomy" id="1737510"/>
    <lineage>
        <taxon>Eukaryota</taxon>
        <taxon>Viridiplantae</taxon>
        <taxon>Chlorophyta</taxon>
        <taxon>core chlorophytes</taxon>
        <taxon>Chlorophyceae</taxon>
        <taxon>CS clade</taxon>
        <taxon>Chlamydomonadales</taxon>
        <taxon>Volvocaceae</taxon>
        <taxon>Volvox</taxon>
    </lineage>
</organism>
<feature type="region of interest" description="Disordered" evidence="1">
    <location>
        <begin position="209"/>
        <end position="437"/>
    </location>
</feature>
<reference evidence="2" key="1">
    <citation type="journal article" date="2021" name="Proc. Natl. Acad. Sci. U.S.A.">
        <title>Three genomes in the algal genus Volvox reveal the fate of a haploid sex-determining region after a transition to homothallism.</title>
        <authorList>
            <person name="Yamamoto K."/>
            <person name="Hamaji T."/>
            <person name="Kawai-Toyooka H."/>
            <person name="Matsuzaki R."/>
            <person name="Takahashi F."/>
            <person name="Nishimura Y."/>
            <person name="Kawachi M."/>
            <person name="Noguchi H."/>
            <person name="Minakuchi Y."/>
            <person name="Umen J.G."/>
            <person name="Toyoda A."/>
            <person name="Nozaki H."/>
        </authorList>
    </citation>
    <scope>NUCLEOTIDE SEQUENCE</scope>
    <source>
        <strain evidence="2">NIES-3785</strain>
    </source>
</reference>
<feature type="non-terminal residue" evidence="2">
    <location>
        <position position="437"/>
    </location>
</feature>
<feature type="region of interest" description="Disordered" evidence="1">
    <location>
        <begin position="110"/>
        <end position="140"/>
    </location>
</feature>
<name>A0A8J4G5M0_9CHLO</name>
<comment type="caution">
    <text evidence="2">The sequence shown here is derived from an EMBL/GenBank/DDBJ whole genome shotgun (WGS) entry which is preliminary data.</text>
</comment>
<evidence type="ECO:0000256" key="1">
    <source>
        <dbReference type="SAM" id="MobiDB-lite"/>
    </source>
</evidence>
<feature type="non-terminal residue" evidence="2">
    <location>
        <position position="1"/>
    </location>
</feature>
<feature type="compositionally biased region" description="Polar residues" evidence="1">
    <location>
        <begin position="130"/>
        <end position="140"/>
    </location>
</feature>
<sequence>GVPSSLSPPAIPSFLAQAYSSERVSWLRTDFQDLKPTRMADTWRIKMAPGSPSLLHQSLFSLGRPGGLSSQGLLVASRLRSVVEEAPFFMPCMPPPRLELTRQRDMLRQRMLPHPPNPPAQPIAQPSGLDPSSRTSNTVPSFADVLRQPPQVRPWPPVPSSLAPFPPGVPQPVAPPPPPIPQEIATAAATAAVARKAAAKAAAAACKARASTTTSNIVTDPMGALAGVQQTGGTAPPTPQPLVTNPTAANASPQDSTLRMPQPQTISPPSQQEPPCMSPATPGAPATVRPTTSVETGQNATPPLTPRPASKPNNQGVVKEVSSPAGHPRSSRPRTQRLSNSHAPTSTQQKKIRKQRLTHLPEEVRAQRHMAQTERARQARKANLAMRRTKRESTVTGGISKEITRPRRTSTQRSRQIQNHPNPSQDMDCDGKEFNPP</sequence>
<evidence type="ECO:0000313" key="2">
    <source>
        <dbReference type="EMBL" id="GIM00447.1"/>
    </source>
</evidence>
<feature type="compositionally biased region" description="Low complexity" evidence="1">
    <location>
        <begin position="261"/>
        <end position="275"/>
    </location>
</feature>
<gene>
    <name evidence="2" type="ORF">Vretimale_5204</name>
</gene>
<dbReference type="Proteomes" id="UP000722791">
    <property type="component" value="Unassembled WGS sequence"/>
</dbReference>
<proteinExistence type="predicted"/>
<evidence type="ECO:0000313" key="3">
    <source>
        <dbReference type="Proteomes" id="UP000722791"/>
    </source>
</evidence>
<protein>
    <submittedName>
        <fullName evidence="2">Uncharacterized protein</fullName>
    </submittedName>
</protein>
<feature type="compositionally biased region" description="Polar residues" evidence="1">
    <location>
        <begin position="336"/>
        <end position="349"/>
    </location>
</feature>